<sequence>MYQLLTTITTKSVMDGSKSAVAFFVLFFIVANLIVLDILVALILDCFMTLSEEERVARLSDGVDAEVSFEGRSFMDGESPDVDMGGSSPLAGFGARRGSVPLLRSRWNAGEMLRRVLLAEDEEFVETSAWLATIDAHTAAAAASQDRARFFSGGSLDDSVTRRHSAASLSSDPSPPARSWAPTGSG</sequence>
<feature type="region of interest" description="Disordered" evidence="1">
    <location>
        <begin position="158"/>
        <end position="186"/>
    </location>
</feature>
<keyword evidence="2" id="KW-0472">Membrane</keyword>
<organism evidence="3">
    <name type="scientific">Pfiesteria piscicida</name>
    <name type="common">Phantom dinoflagellate</name>
    <dbReference type="NCBI Taxonomy" id="71001"/>
    <lineage>
        <taxon>Eukaryota</taxon>
        <taxon>Sar</taxon>
        <taxon>Alveolata</taxon>
        <taxon>Dinophyceae</taxon>
        <taxon>Peridiniales</taxon>
        <taxon>Pfiesteriaceae</taxon>
        <taxon>Pfiesteria</taxon>
    </lineage>
</organism>
<evidence type="ECO:0000313" key="3">
    <source>
        <dbReference type="EMBL" id="ACU45054.1"/>
    </source>
</evidence>
<keyword evidence="2" id="KW-0812">Transmembrane</keyword>
<reference evidence="3" key="1">
    <citation type="submission" date="2008-12" db="EMBL/GenBank/DDBJ databases">
        <authorList>
            <person name="Zhang H."/>
            <person name="Lin S."/>
        </authorList>
    </citation>
    <scope>NUCLEOTIDE SEQUENCE</scope>
    <source>
        <strain evidence="3">CCMP1831</strain>
    </source>
</reference>
<evidence type="ECO:0000256" key="2">
    <source>
        <dbReference type="SAM" id="Phobius"/>
    </source>
</evidence>
<accession>E8Z6H4</accession>
<dbReference type="EMBL" id="FJ600002">
    <property type="protein sequence ID" value="ACU45054.1"/>
    <property type="molecule type" value="mRNA"/>
</dbReference>
<keyword evidence="2" id="KW-1133">Transmembrane helix</keyword>
<protein>
    <submittedName>
        <fullName evidence="3">Uncharacterized protein</fullName>
    </submittedName>
</protein>
<reference evidence="3" key="2">
    <citation type="book" date="2010" name="PROCEEDINGS OF 13TH INTERNATIONAL CONFERENCE ON HARMFUL ALGAE" publisher="International Society For The Study of Harmful Algae" city="Hong Kong, China">
        <title>Dinoflagellate meta-transcriptomics enabled by spliced leader.</title>
        <editorList>
            <person name="Unknown A."/>
        </editorList>
        <authorList>
            <person name="Lin S."/>
            <person name="Zhang H."/>
        </authorList>
    </citation>
    <scope>NUCLEOTIDE SEQUENCE</scope>
    <source>
        <strain evidence="3">CCMP1831</strain>
    </source>
</reference>
<name>E8Z6H4_PFIPI</name>
<feature type="transmembrane region" description="Helical" evidence="2">
    <location>
        <begin position="20"/>
        <end position="44"/>
    </location>
</feature>
<evidence type="ECO:0000256" key="1">
    <source>
        <dbReference type="SAM" id="MobiDB-lite"/>
    </source>
</evidence>
<proteinExistence type="evidence at transcript level"/>
<dbReference type="Gene3D" id="1.10.287.70">
    <property type="match status" value="1"/>
</dbReference>
<dbReference type="AlphaFoldDB" id="E8Z6H4"/>